<keyword evidence="7 9" id="KW-1133">Transmembrane helix</keyword>
<dbReference type="PANTHER" id="PTHR19229:SF250">
    <property type="entry name" value="ABC TRANSPORTER DOMAIN-CONTAINING PROTEIN-RELATED"/>
    <property type="match status" value="1"/>
</dbReference>
<keyword evidence="6" id="KW-0067">ATP-binding</keyword>
<keyword evidence="3 9" id="KW-0812">Transmembrane</keyword>
<feature type="transmembrane region" description="Helical" evidence="9">
    <location>
        <begin position="1133"/>
        <end position="1154"/>
    </location>
</feature>
<keyword evidence="4" id="KW-0677">Repeat</keyword>
<comment type="caution">
    <text evidence="11">The sequence shown here is derived from an EMBL/GenBank/DDBJ whole genome shotgun (WGS) entry which is preliminary data.</text>
</comment>
<keyword evidence="5" id="KW-0547">Nucleotide-binding</keyword>
<dbReference type="Pfam" id="PF23321">
    <property type="entry name" value="R1_ABCA1"/>
    <property type="match status" value="1"/>
</dbReference>
<keyword evidence="12" id="KW-1185">Reference proteome</keyword>
<comment type="subcellular location">
    <subcellularLocation>
        <location evidence="1">Membrane</location>
        <topology evidence="1">Multi-pass membrane protein</topology>
    </subcellularLocation>
</comment>
<evidence type="ECO:0000256" key="9">
    <source>
        <dbReference type="SAM" id="Phobius"/>
    </source>
</evidence>
<dbReference type="CDD" id="cd03263">
    <property type="entry name" value="ABC_subfamily_A"/>
    <property type="match status" value="2"/>
</dbReference>
<feature type="transmembrane region" description="Helical" evidence="9">
    <location>
        <begin position="873"/>
        <end position="893"/>
    </location>
</feature>
<dbReference type="GO" id="GO:0016020">
    <property type="term" value="C:membrane"/>
    <property type="evidence" value="ECO:0007669"/>
    <property type="project" value="UniProtKB-SubCell"/>
</dbReference>
<evidence type="ECO:0000256" key="3">
    <source>
        <dbReference type="ARBA" id="ARBA00022692"/>
    </source>
</evidence>
<evidence type="ECO:0000256" key="2">
    <source>
        <dbReference type="ARBA" id="ARBA00022448"/>
    </source>
</evidence>
<dbReference type="GO" id="GO:0016887">
    <property type="term" value="F:ATP hydrolysis activity"/>
    <property type="evidence" value="ECO:0007669"/>
    <property type="project" value="InterPro"/>
</dbReference>
<feature type="transmembrane region" description="Helical" evidence="9">
    <location>
        <begin position="328"/>
        <end position="348"/>
    </location>
</feature>
<proteinExistence type="predicted"/>
<dbReference type="InterPro" id="IPR013525">
    <property type="entry name" value="ABC2_TM"/>
</dbReference>
<feature type="transmembrane region" description="Helical" evidence="9">
    <location>
        <begin position="238"/>
        <end position="260"/>
    </location>
</feature>
<keyword evidence="8 9" id="KW-0472">Membrane</keyword>
<reference evidence="11" key="1">
    <citation type="submission" date="2022-07" db="EMBL/GenBank/DDBJ databases">
        <authorList>
            <person name="Trinca V."/>
            <person name="Uliana J.V.C."/>
            <person name="Torres T.T."/>
            <person name="Ward R.J."/>
            <person name="Monesi N."/>
        </authorList>
    </citation>
    <scope>NUCLEOTIDE SEQUENCE</scope>
    <source>
        <strain evidence="11">HSMRA1968</strain>
        <tissue evidence="11">Whole embryos</tissue>
    </source>
</reference>
<dbReference type="PROSITE" id="PS50893">
    <property type="entry name" value="ABC_TRANSPORTER_2"/>
    <property type="match status" value="2"/>
</dbReference>
<dbReference type="InterPro" id="IPR027417">
    <property type="entry name" value="P-loop_NTPase"/>
</dbReference>
<dbReference type="Proteomes" id="UP001151699">
    <property type="component" value="Chromosome C"/>
</dbReference>
<evidence type="ECO:0000256" key="4">
    <source>
        <dbReference type="ARBA" id="ARBA00022737"/>
    </source>
</evidence>
<feature type="transmembrane region" description="Helical" evidence="9">
    <location>
        <begin position="355"/>
        <end position="376"/>
    </location>
</feature>
<sequence>MTTSAWDKFLLLSWKNWIIQIRHPIQTIFEVLVPIFICALLILVRGLVEIKEYNEDTRYQPLSTTIIPNSTWFTIVNRQLIYSPKNDVLERIVSNVSVQLGFNGTVLGVPNSLELLNSAKVYEPFASIEFEDSLQSIVTLPNVINYAIRFPAELRRNQVVANAFFENWATDYKLGSDFSIGPRNRYEDDGGEPPGYIPQGFIALQNLLERQIINEVTPGDIPDVVIQRFPYPPYVEDIIGFVLEFAFPFLFLIAFLYNCINNIKYITIEKELQLKESMKIMGLPSYMHWLAWFSKCMLFQVIIISVLTGMFKIQLAKGLAIFTHSNWFIVWLFFLLYAMSAVTYSFMFSTFFSKANIASIVGAIMWFVLLIPYNLIGQNNNAGLGAQLASSLLCNSGMGFGFQVMSKYETAGVGVQWENLFSPVSPDSDLTLGAIMLVLLIASVIQMVIALYVEKIKPGEFGVAEKFYFPFTLRFWTGKVKASEIDHDSLYESNSDFEAEPKGLTAGIQVRGLRKVYDNKVAVNHLTLNMYEDQITVLLGHNGAGKSTTMSMLTGLFRPTSGTAFIKGKDIRTEMNAVRSSLGMCPQHNVLFNELTVKEHIIFFSKLKGMKKRSDIDEQIRKYVNLLELTPKLNAQSKTLSGGMKRKLSVGIALCGNSQIVMCDEPTSGMDPAARRALWDILIQEKKGRTILLTTHFMDEADVLGDRIAIMADGDLKTVGSSFFLKKKFGVGYRLICEKDVGCDTNRVTHLLSKYIPDITAETDIGTELTYVLKEDYVSQFRTIFADLEASSVDLNVTSFGVSLTTMEEVFLKVGTDTHALSESSHDNFSLQANDDNDKLTKNGLNFVTGIQLQWSQITAMINKKFLYAIRNYILLFLQFFIPALFIVITMLTEQFNSGDKDLPELSISFNEYLGTVTTVERDSLSSGSLTEIIATNYEQIINNLSDAHTFTVTSRNFEDQILDQYRISLSTTNLKYMVGVTFNDTSIKAWFNNQAYHTAPLAINTINNAILKTVSGNAARVMNLVNKPLPYSQDSKIEQLYIGNNAGFNVAFNTTFAMAFVTAMFVVFYIKERVSRAKLLQFVSGVNKVIFWGTSFVIDYVIYILISLLLIFVLAAYQQDAFSTFEELGRNFAILVLFGFAVFPFTYICSFMFHVPSTGLVRLSIGYIVSGVFTYMAFFILNNETLGLRHIAEPLGWVFLIFPHYSLARGINNLYMKQSTINICNTQCSYFPECSFFGVETICNAISYDCDGDVSDPTIRLVCNLKKSCCDPHFFGFDESGIGIQLVALFVIGVVSFFILFAMEFRWIQNFYFRLRSLKRVTNIPESEDGTVDSDVMAEKNKIRSLTPYIEANNNLIVKDFTKFYGNILAVNQICVGVNKSECFGLLGVNGAGKTSMFKMLTGDETITSGEAWVDGISVKTNMDRVHQRIGYCPQFDALLDDLTGRETLKIFALLRGIPSSEIAAVSNQLAEEFSFTKHLDKRIKAYSGGNKRKLSTALSMLGNPSVIYLDEPTSGMDVGARRQLWNMVIKARNAGKSIVLTSHSMEECEVLCTRLAIMVNGEFKCLGSTQHLKNKFSKGFFLTIKINRDVASSDQPIEEVKHFVTSNFTDAILKEQYMDMLTYHIPTTNIRWSQMFGLMEDAKQRLSISDYSLGQTSLEQVFLFFTKYQRINNF</sequence>
<evidence type="ECO:0000256" key="6">
    <source>
        <dbReference type="ARBA" id="ARBA00022840"/>
    </source>
</evidence>
<evidence type="ECO:0000256" key="5">
    <source>
        <dbReference type="ARBA" id="ARBA00022741"/>
    </source>
</evidence>
<dbReference type="InterPro" id="IPR017871">
    <property type="entry name" value="ABC_transporter-like_CS"/>
</dbReference>
<dbReference type="GO" id="GO:0005319">
    <property type="term" value="F:lipid transporter activity"/>
    <property type="evidence" value="ECO:0007669"/>
    <property type="project" value="TreeGrafter"/>
</dbReference>
<keyword evidence="2" id="KW-0813">Transport</keyword>
<gene>
    <name evidence="11" type="primary">Abca3_3</name>
    <name evidence="11" type="ORF">Bhyg_14022</name>
</gene>
<dbReference type="Gene3D" id="3.40.50.300">
    <property type="entry name" value="P-loop containing nucleotide triphosphate hydrolases"/>
    <property type="match status" value="2"/>
</dbReference>
<protein>
    <submittedName>
        <fullName evidence="11">Phospholipid-transporting ATPase ABCA3</fullName>
    </submittedName>
</protein>
<dbReference type="SUPFAM" id="SSF52540">
    <property type="entry name" value="P-loop containing nucleoside triphosphate hydrolases"/>
    <property type="match status" value="2"/>
</dbReference>
<feature type="transmembrane region" description="Helical" evidence="9">
    <location>
        <begin position="289"/>
        <end position="308"/>
    </location>
</feature>
<dbReference type="Pfam" id="PF00005">
    <property type="entry name" value="ABC_tran"/>
    <property type="match status" value="2"/>
</dbReference>
<dbReference type="FunFam" id="3.40.50.300:FF:000327">
    <property type="entry name" value="ATP-binding cassette sub-family A member 3"/>
    <property type="match status" value="1"/>
</dbReference>
<feature type="transmembrane region" description="Helical" evidence="9">
    <location>
        <begin position="1051"/>
        <end position="1071"/>
    </location>
</feature>
<evidence type="ECO:0000313" key="12">
    <source>
        <dbReference type="Proteomes" id="UP001151699"/>
    </source>
</evidence>
<dbReference type="InterPro" id="IPR056264">
    <property type="entry name" value="R2_ABCA1-4-like"/>
</dbReference>
<dbReference type="InterPro" id="IPR003593">
    <property type="entry name" value="AAA+_ATPase"/>
</dbReference>
<dbReference type="GO" id="GO:0140359">
    <property type="term" value="F:ABC-type transporter activity"/>
    <property type="evidence" value="ECO:0007669"/>
    <property type="project" value="InterPro"/>
</dbReference>
<feature type="domain" description="ABC transporter" evidence="10">
    <location>
        <begin position="508"/>
        <end position="738"/>
    </location>
</feature>
<dbReference type="PROSITE" id="PS00211">
    <property type="entry name" value="ABC_TRANSPORTER_1"/>
    <property type="match status" value="1"/>
</dbReference>
<feature type="transmembrane region" description="Helical" evidence="9">
    <location>
        <begin position="1091"/>
        <end position="1118"/>
    </location>
</feature>
<evidence type="ECO:0000313" key="11">
    <source>
        <dbReference type="EMBL" id="KAJ6635436.1"/>
    </source>
</evidence>
<dbReference type="OrthoDB" id="6512918at2759"/>
<evidence type="ECO:0000256" key="8">
    <source>
        <dbReference type="ARBA" id="ARBA00023136"/>
    </source>
</evidence>
<dbReference type="GO" id="GO:0005524">
    <property type="term" value="F:ATP binding"/>
    <property type="evidence" value="ECO:0007669"/>
    <property type="project" value="UniProtKB-KW"/>
</dbReference>
<dbReference type="SMART" id="SM00382">
    <property type="entry name" value="AAA"/>
    <property type="match status" value="2"/>
</dbReference>
<name>A0A9Q0MP95_9DIPT</name>
<dbReference type="PANTHER" id="PTHR19229">
    <property type="entry name" value="ATP-BINDING CASSETTE TRANSPORTER SUBFAMILY A ABCA"/>
    <property type="match status" value="1"/>
</dbReference>
<feature type="transmembrane region" description="Helical" evidence="9">
    <location>
        <begin position="1161"/>
        <end position="1182"/>
    </location>
</feature>
<dbReference type="EMBL" id="WJQU01000004">
    <property type="protein sequence ID" value="KAJ6635436.1"/>
    <property type="molecule type" value="Genomic_DNA"/>
</dbReference>
<dbReference type="FunFam" id="3.40.50.300:FF:000298">
    <property type="entry name" value="ATP-binding cassette sub-family A member 12"/>
    <property type="match status" value="1"/>
</dbReference>
<feature type="transmembrane region" description="Helical" evidence="9">
    <location>
        <begin position="1283"/>
        <end position="1304"/>
    </location>
</feature>
<evidence type="ECO:0000256" key="1">
    <source>
        <dbReference type="ARBA" id="ARBA00004141"/>
    </source>
</evidence>
<dbReference type="InterPro" id="IPR026082">
    <property type="entry name" value="ABCA"/>
</dbReference>
<accession>A0A9Q0MP95</accession>
<evidence type="ECO:0000256" key="7">
    <source>
        <dbReference type="ARBA" id="ARBA00022989"/>
    </source>
</evidence>
<organism evidence="11 12">
    <name type="scientific">Pseudolycoriella hygida</name>
    <dbReference type="NCBI Taxonomy" id="35572"/>
    <lineage>
        <taxon>Eukaryota</taxon>
        <taxon>Metazoa</taxon>
        <taxon>Ecdysozoa</taxon>
        <taxon>Arthropoda</taxon>
        <taxon>Hexapoda</taxon>
        <taxon>Insecta</taxon>
        <taxon>Pterygota</taxon>
        <taxon>Neoptera</taxon>
        <taxon>Endopterygota</taxon>
        <taxon>Diptera</taxon>
        <taxon>Nematocera</taxon>
        <taxon>Sciaroidea</taxon>
        <taxon>Sciaridae</taxon>
        <taxon>Pseudolycoriella</taxon>
    </lineage>
</organism>
<evidence type="ECO:0000259" key="10">
    <source>
        <dbReference type="PROSITE" id="PS50893"/>
    </source>
</evidence>
<dbReference type="Pfam" id="PF12698">
    <property type="entry name" value="ABC2_membrane_3"/>
    <property type="match status" value="2"/>
</dbReference>
<feature type="transmembrane region" description="Helical" evidence="9">
    <location>
        <begin position="430"/>
        <end position="453"/>
    </location>
</feature>
<dbReference type="InterPro" id="IPR003439">
    <property type="entry name" value="ABC_transporter-like_ATP-bd"/>
</dbReference>
<feature type="domain" description="ABC transporter" evidence="10">
    <location>
        <begin position="1357"/>
        <end position="1587"/>
    </location>
</feature>